<dbReference type="GO" id="GO:0004132">
    <property type="term" value="F:dCMP deaminase activity"/>
    <property type="evidence" value="ECO:0007669"/>
    <property type="project" value="InterPro"/>
</dbReference>
<dbReference type="CDD" id="cd01286">
    <property type="entry name" value="deoxycytidylate_deaminase"/>
    <property type="match status" value="1"/>
</dbReference>
<evidence type="ECO:0000256" key="8">
    <source>
        <dbReference type="PIRSR" id="PIRSR006019-2"/>
    </source>
</evidence>
<dbReference type="InterPro" id="IPR016193">
    <property type="entry name" value="Cytidine_deaminase-like"/>
</dbReference>
<accession>A0A6I6CDT4</accession>
<name>A0A6I6CDT4_9MOLU</name>
<organism evidence="10 11">
    <name type="scientific">Spiroplasma tabanidicola</name>
    <dbReference type="NCBI Taxonomy" id="324079"/>
    <lineage>
        <taxon>Bacteria</taxon>
        <taxon>Bacillati</taxon>
        <taxon>Mycoplasmatota</taxon>
        <taxon>Mollicutes</taxon>
        <taxon>Entomoplasmatales</taxon>
        <taxon>Spiroplasmataceae</taxon>
        <taxon>Spiroplasma</taxon>
    </lineage>
</organism>
<gene>
    <name evidence="10" type="primary">comEB</name>
    <name evidence="10" type="ORF">STABA_v1c07780</name>
</gene>
<dbReference type="EMBL" id="CP046276">
    <property type="protein sequence ID" value="QGS52134.1"/>
    <property type="molecule type" value="Genomic_DNA"/>
</dbReference>
<dbReference type="InterPro" id="IPR035105">
    <property type="entry name" value="Deoxycytidylate_deaminase_dom"/>
</dbReference>
<protein>
    <submittedName>
        <fullName evidence="10">Deoxycytidylate deaminase</fullName>
    </submittedName>
</protein>
<evidence type="ECO:0000259" key="9">
    <source>
        <dbReference type="PROSITE" id="PS51747"/>
    </source>
</evidence>
<keyword evidence="5" id="KW-0378">Hydrolase</keyword>
<evidence type="ECO:0000313" key="10">
    <source>
        <dbReference type="EMBL" id="QGS52134.1"/>
    </source>
</evidence>
<evidence type="ECO:0000256" key="2">
    <source>
        <dbReference type="ARBA" id="ARBA00006576"/>
    </source>
</evidence>
<evidence type="ECO:0000256" key="3">
    <source>
        <dbReference type="ARBA" id="ARBA00022723"/>
    </source>
</evidence>
<keyword evidence="4" id="KW-0545">Nucleotide biosynthesis</keyword>
<feature type="binding site" evidence="8">
    <location>
        <position position="78"/>
    </location>
    <ligand>
        <name>Zn(2+)</name>
        <dbReference type="ChEBI" id="CHEBI:29105"/>
        <note>catalytic</note>
    </ligand>
</feature>
<dbReference type="PROSITE" id="PS51747">
    <property type="entry name" value="CYT_DCMP_DEAMINASES_2"/>
    <property type="match status" value="1"/>
</dbReference>
<dbReference type="InterPro" id="IPR002125">
    <property type="entry name" value="CMP_dCMP_dom"/>
</dbReference>
<feature type="domain" description="CMP/dCMP-type deaminase" evidence="9">
    <location>
        <begin position="9"/>
        <end position="131"/>
    </location>
</feature>
<keyword evidence="3 8" id="KW-0479">Metal-binding</keyword>
<comment type="cofactor">
    <cofactor evidence="1 8">
        <name>Zn(2+)</name>
        <dbReference type="ChEBI" id="CHEBI:29105"/>
    </cofactor>
</comment>
<keyword evidence="6 8" id="KW-0862">Zinc</keyword>
<evidence type="ECO:0000256" key="1">
    <source>
        <dbReference type="ARBA" id="ARBA00001947"/>
    </source>
</evidence>
<dbReference type="GO" id="GO:0009165">
    <property type="term" value="P:nucleotide biosynthetic process"/>
    <property type="evidence" value="ECO:0007669"/>
    <property type="project" value="UniProtKB-KW"/>
</dbReference>
<feature type="binding site" evidence="8">
    <location>
        <position position="106"/>
    </location>
    <ligand>
        <name>Zn(2+)</name>
        <dbReference type="ChEBI" id="CHEBI:29105"/>
        <note>catalytic</note>
    </ligand>
</feature>
<evidence type="ECO:0000256" key="6">
    <source>
        <dbReference type="ARBA" id="ARBA00022833"/>
    </source>
</evidence>
<feature type="active site" description="Proton donor" evidence="7">
    <location>
        <position position="80"/>
    </location>
</feature>
<evidence type="ECO:0000256" key="7">
    <source>
        <dbReference type="PIRSR" id="PIRSR006019-1"/>
    </source>
</evidence>
<dbReference type="PANTHER" id="PTHR11086">
    <property type="entry name" value="DEOXYCYTIDYLATE DEAMINASE-RELATED"/>
    <property type="match status" value="1"/>
</dbReference>
<dbReference type="Gene3D" id="3.40.140.10">
    <property type="entry name" value="Cytidine Deaminase, domain 2"/>
    <property type="match status" value="1"/>
</dbReference>
<reference evidence="10 11" key="1">
    <citation type="submission" date="2019-11" db="EMBL/GenBank/DDBJ databases">
        <title>Complete genome sequence of Spiroplasma tabanidicola TAUS-1 (DSM 22603).</title>
        <authorList>
            <person name="Huang C.-T."/>
            <person name="Lin Y.-C."/>
            <person name="Kuo C.-H."/>
        </authorList>
    </citation>
    <scope>NUCLEOTIDE SEQUENCE [LARGE SCALE GENOMIC DNA]</scope>
    <source>
        <strain evidence="10 11">TAUS-1</strain>
    </source>
</reference>
<keyword evidence="11" id="KW-1185">Reference proteome</keyword>
<dbReference type="GO" id="GO:0008270">
    <property type="term" value="F:zinc ion binding"/>
    <property type="evidence" value="ECO:0007669"/>
    <property type="project" value="InterPro"/>
</dbReference>
<dbReference type="GO" id="GO:0005737">
    <property type="term" value="C:cytoplasm"/>
    <property type="evidence" value="ECO:0007669"/>
    <property type="project" value="TreeGrafter"/>
</dbReference>
<dbReference type="SUPFAM" id="SSF53927">
    <property type="entry name" value="Cytidine deaminase-like"/>
    <property type="match status" value="1"/>
</dbReference>
<feature type="binding site" evidence="8">
    <location>
        <position position="103"/>
    </location>
    <ligand>
        <name>Zn(2+)</name>
        <dbReference type="ChEBI" id="CHEBI:29105"/>
        <note>catalytic</note>
    </ligand>
</feature>
<dbReference type="PANTHER" id="PTHR11086:SF18">
    <property type="entry name" value="DEOXYCYTIDYLATE DEAMINASE"/>
    <property type="match status" value="1"/>
</dbReference>
<dbReference type="InterPro" id="IPR015517">
    <property type="entry name" value="dCMP_deaminase-rel"/>
</dbReference>
<evidence type="ECO:0000256" key="4">
    <source>
        <dbReference type="ARBA" id="ARBA00022727"/>
    </source>
</evidence>
<dbReference type="Pfam" id="PF00383">
    <property type="entry name" value="dCMP_cyt_deam_1"/>
    <property type="match status" value="1"/>
</dbReference>
<dbReference type="Proteomes" id="UP000424468">
    <property type="component" value="Chromosome"/>
</dbReference>
<dbReference type="InterPro" id="IPR016473">
    <property type="entry name" value="dCMP_deaminase"/>
</dbReference>
<dbReference type="KEGG" id="stab:STABA_v1c07780"/>
<evidence type="ECO:0000313" key="11">
    <source>
        <dbReference type="Proteomes" id="UP000424468"/>
    </source>
</evidence>
<sequence length="158" mass="17921">MKKRNDYIDWTTYFLAMVELNAMRSKDPNTQVGAVVVNDLNHIIASGYNGLPRGLSDDNFPWAREGNWEETKYPYVVHAESNAILSATTSVRGCIMYTSQFPCFECAKIIVQSGIQTVIYSDNKYENTIKDDVAKKILKTAKVNLIYKEAVKVNIIKK</sequence>
<dbReference type="FunFam" id="3.40.140.10:FF:000021">
    <property type="entry name" value="Deoxycytidylate deaminase"/>
    <property type="match status" value="1"/>
</dbReference>
<dbReference type="PROSITE" id="PS00903">
    <property type="entry name" value="CYT_DCMP_DEAMINASES_1"/>
    <property type="match status" value="1"/>
</dbReference>
<dbReference type="OrthoDB" id="9788517at2"/>
<dbReference type="AlphaFoldDB" id="A0A6I6CDT4"/>
<dbReference type="PIRSF" id="PIRSF006019">
    <property type="entry name" value="dCMP_deaminase"/>
    <property type="match status" value="1"/>
</dbReference>
<dbReference type="GO" id="GO:0006220">
    <property type="term" value="P:pyrimidine nucleotide metabolic process"/>
    <property type="evidence" value="ECO:0007669"/>
    <property type="project" value="InterPro"/>
</dbReference>
<evidence type="ECO:0000256" key="5">
    <source>
        <dbReference type="ARBA" id="ARBA00022801"/>
    </source>
</evidence>
<dbReference type="RefSeq" id="WP_156006786.1">
    <property type="nucleotide sequence ID" value="NZ_CP046276.1"/>
</dbReference>
<proteinExistence type="inferred from homology"/>
<comment type="similarity">
    <text evidence="2">Belongs to the cytidine and deoxycytidylate deaminase family.</text>
</comment>
<dbReference type="InterPro" id="IPR016192">
    <property type="entry name" value="APOBEC/CMP_deaminase_Zn-bd"/>
</dbReference>